<dbReference type="AlphaFoldDB" id="A0A8I6ST90"/>
<organism evidence="2 3">
    <name type="scientific">Cimex lectularius</name>
    <name type="common">Bed bug</name>
    <name type="synonym">Acanthia lectularia</name>
    <dbReference type="NCBI Taxonomy" id="79782"/>
    <lineage>
        <taxon>Eukaryota</taxon>
        <taxon>Metazoa</taxon>
        <taxon>Ecdysozoa</taxon>
        <taxon>Arthropoda</taxon>
        <taxon>Hexapoda</taxon>
        <taxon>Insecta</taxon>
        <taxon>Pterygota</taxon>
        <taxon>Neoptera</taxon>
        <taxon>Paraneoptera</taxon>
        <taxon>Hemiptera</taxon>
        <taxon>Heteroptera</taxon>
        <taxon>Panheteroptera</taxon>
        <taxon>Cimicomorpha</taxon>
        <taxon>Cimicidae</taxon>
        <taxon>Cimex</taxon>
    </lineage>
</organism>
<protein>
    <submittedName>
        <fullName evidence="2">Uncharacterized protein</fullName>
    </submittedName>
</protein>
<feature type="region of interest" description="Disordered" evidence="1">
    <location>
        <begin position="93"/>
        <end position="166"/>
    </location>
</feature>
<proteinExistence type="predicted"/>
<feature type="compositionally biased region" description="Basic and acidic residues" evidence="1">
    <location>
        <begin position="93"/>
        <end position="107"/>
    </location>
</feature>
<feature type="compositionally biased region" description="Basic and acidic residues" evidence="1">
    <location>
        <begin position="118"/>
        <end position="135"/>
    </location>
</feature>
<name>A0A8I6ST90_CIMLE</name>
<accession>A0A8I6ST90</accession>
<reference evidence="2" key="1">
    <citation type="submission" date="2022-01" db="UniProtKB">
        <authorList>
            <consortium name="EnsemblMetazoa"/>
        </authorList>
    </citation>
    <scope>IDENTIFICATION</scope>
</reference>
<dbReference type="PANTHER" id="PTHR31101">
    <property type="entry name" value="UPF0547 PROTEIN C16ORF87"/>
    <property type="match status" value="1"/>
</dbReference>
<dbReference type="OrthoDB" id="5981040at2759"/>
<dbReference type="Proteomes" id="UP000494040">
    <property type="component" value="Unassembled WGS sequence"/>
</dbReference>
<keyword evidence="3" id="KW-1185">Reference proteome</keyword>
<dbReference type="InterPro" id="IPR040246">
    <property type="entry name" value="C16orf87-like"/>
</dbReference>
<evidence type="ECO:0000313" key="2">
    <source>
        <dbReference type="EnsemblMetazoa" id="XP_024082401.1"/>
    </source>
</evidence>
<sequence>MGKNNKAITKCCPFCELQVAVACKSCPGCQHSFYNAKKLLAQSAVEDRGFGIRRRTERVKREKPNYYDASEFEKKTKKVVKSFLPLTLKRMERSSPELAREGGRDRSGVGIGTGRYSSGERDSKGNGTDDGRDGRGVSSNTDTLKKKTKKKPGKNVKESDEEDPFLNLSKEKLVQLSIVLAEINRKLHSTGWRAS</sequence>
<evidence type="ECO:0000256" key="1">
    <source>
        <dbReference type="SAM" id="MobiDB-lite"/>
    </source>
</evidence>
<dbReference type="EnsemblMetazoa" id="XM_024226633.1">
    <property type="protein sequence ID" value="XP_024082401.1"/>
    <property type="gene ID" value="LOC106667197"/>
</dbReference>
<evidence type="ECO:0000313" key="3">
    <source>
        <dbReference type="Proteomes" id="UP000494040"/>
    </source>
</evidence>
<gene>
    <name evidence="2" type="primary">106667197</name>
</gene>